<dbReference type="PANTHER" id="PTHR30619:SF1">
    <property type="entry name" value="RECOMBINATION PROTEIN 2"/>
    <property type="match status" value="1"/>
</dbReference>
<dbReference type="Pfam" id="PF00753">
    <property type="entry name" value="Lactamase_B"/>
    <property type="match status" value="1"/>
</dbReference>
<feature type="transmembrane region" description="Helical" evidence="7">
    <location>
        <begin position="307"/>
        <end position="324"/>
    </location>
</feature>
<dbReference type="SMART" id="SM00849">
    <property type="entry name" value="Lactamase_B"/>
    <property type="match status" value="1"/>
</dbReference>
<sequence>MRRMIVPYRNVRSSLHRFPLLWAASFCASAVVIDSLLMTGLWVSMTCWSIVLVAAAVAGFLGSPTVRAVAVFSIVGSLAGMWHAVADHTYRSKSIASFLTDAPEPSMLRGRIVRPVSIRRNPMADSPGRRDASPWQSQIDVELDSIRVGMSYQPTDGRVLVFVDDHLGHRRPGDRIEVYGIASRFKRPTNPGEPDMSGFYRRRGLHGRVDVRDATGIVVLQESNKWFARMTASIASHGRDALMRHAGEESGPLAVALVVGQREFVDHDTRDALLETGTAHLLSVSGLHLAIIVLLASGMATMLQMGFKTKFFWLLAVCVLYVAITGNRPPVMRAAVLVAAVLLSMWVKRPTQPLNTLAGAALVLIIANPENVFSVGVHLSFLAVVTLMLCGQRPKTKSRAVEQTLKVEERFDALADGTRSAFWRYGKWTLSRLGQMAWFSGCVSMVSLPLVWQQFHLISWVSVATNVLLTPGLFVALPAGVLTVIASMVGEPLAVMPGWVCDLSLRYMRWVIEAASAVPQGHAWLPSPPTWWVIILYVALASSLAWKSITATRLRILGMFGWILVGWWLATTPTPQPAGSVEATFLDVGHGTSVILRTDDGRNWLYDCGHMGNETNGCRDIDTALWSLGITHLDGVFLSHADSDHYNALPGLLRRFSVAEVITPQKMLDQPEIGLQVIRQSIQRHAVFVRQVVAGQEIAQGMQVLHPSQRIPGSDNANSLVLQIDREGTSADTGRKSLTLPGDLEPPGTEILLNQPRPDPGGVLMAPHHGSLTMDAESVLRWSRPRHVVVSGGRRAGRPEVAQMLMTTGSEVHVTATVGAVRVRLLQSGEVEVTRWRDANW</sequence>
<evidence type="ECO:0000256" key="3">
    <source>
        <dbReference type="ARBA" id="ARBA00022692"/>
    </source>
</evidence>
<feature type="transmembrane region" description="Helical" evidence="7">
    <location>
        <begin position="375"/>
        <end position="391"/>
    </location>
</feature>
<dbReference type="Gene3D" id="3.60.15.10">
    <property type="entry name" value="Ribonuclease Z/Hydroxyacylglutathione hydrolase-like"/>
    <property type="match status" value="1"/>
</dbReference>
<keyword evidence="2" id="KW-1003">Cell membrane</keyword>
<dbReference type="Pfam" id="PF03772">
    <property type="entry name" value="Competence"/>
    <property type="match status" value="1"/>
</dbReference>
<evidence type="ECO:0000313" key="10">
    <source>
        <dbReference type="Proteomes" id="UP000320176"/>
    </source>
</evidence>
<feature type="domain" description="Metallo-beta-lactamase" evidence="8">
    <location>
        <begin position="590"/>
        <end position="769"/>
    </location>
</feature>
<dbReference type="InterPro" id="IPR001279">
    <property type="entry name" value="Metallo-B-lactamas"/>
</dbReference>
<dbReference type="InterPro" id="IPR052159">
    <property type="entry name" value="Competence_DNA_uptake"/>
</dbReference>
<protein>
    <submittedName>
        <fullName evidence="9">ComEC family competence protein</fullName>
    </submittedName>
</protein>
<comment type="subcellular location">
    <subcellularLocation>
        <location evidence="1">Cell membrane</location>
        <topology evidence="1">Multi-pass membrane protein</topology>
    </subcellularLocation>
</comment>
<keyword evidence="4 7" id="KW-1133">Transmembrane helix</keyword>
<dbReference type="Pfam" id="PF13567">
    <property type="entry name" value="DUF4131"/>
    <property type="match status" value="1"/>
</dbReference>
<keyword evidence="10" id="KW-1185">Reference proteome</keyword>
<dbReference type="PANTHER" id="PTHR30619">
    <property type="entry name" value="DNA INTERNALIZATION/COMPETENCE PROTEIN COMEC/REC2"/>
    <property type="match status" value="1"/>
</dbReference>
<comment type="caution">
    <text evidence="9">The sequence shown here is derived from an EMBL/GenBank/DDBJ whole genome shotgun (WGS) entry which is preliminary data.</text>
</comment>
<evidence type="ECO:0000256" key="7">
    <source>
        <dbReference type="SAM" id="Phobius"/>
    </source>
</evidence>
<feature type="transmembrane region" description="Helical" evidence="7">
    <location>
        <begin position="68"/>
        <end position="85"/>
    </location>
</feature>
<evidence type="ECO:0000256" key="1">
    <source>
        <dbReference type="ARBA" id="ARBA00004651"/>
    </source>
</evidence>
<dbReference type="InterPro" id="IPR004477">
    <property type="entry name" value="ComEC_N"/>
</dbReference>
<feature type="transmembrane region" description="Helical" evidence="7">
    <location>
        <begin position="554"/>
        <end position="570"/>
    </location>
</feature>
<evidence type="ECO:0000313" key="9">
    <source>
        <dbReference type="EMBL" id="TWU04569.1"/>
    </source>
</evidence>
<dbReference type="NCBIfam" id="TIGR00360">
    <property type="entry name" value="ComEC_N-term"/>
    <property type="match status" value="1"/>
</dbReference>
<proteinExistence type="predicted"/>
<feature type="transmembrane region" description="Helical" evidence="7">
    <location>
        <begin position="279"/>
        <end position="300"/>
    </location>
</feature>
<dbReference type="CDD" id="cd07731">
    <property type="entry name" value="ComA-like_MBL-fold"/>
    <property type="match status" value="1"/>
</dbReference>
<dbReference type="Proteomes" id="UP000320176">
    <property type="component" value="Unassembled WGS sequence"/>
</dbReference>
<dbReference type="InterPro" id="IPR036866">
    <property type="entry name" value="RibonucZ/Hydroxyglut_hydro"/>
</dbReference>
<dbReference type="SUPFAM" id="SSF56281">
    <property type="entry name" value="Metallo-hydrolase/oxidoreductase"/>
    <property type="match status" value="1"/>
</dbReference>
<dbReference type="GO" id="GO:0005886">
    <property type="term" value="C:plasma membrane"/>
    <property type="evidence" value="ECO:0007669"/>
    <property type="project" value="UniProtKB-SubCell"/>
</dbReference>
<evidence type="ECO:0000256" key="6">
    <source>
        <dbReference type="SAM" id="MobiDB-lite"/>
    </source>
</evidence>
<dbReference type="EMBL" id="SJPN01000003">
    <property type="protein sequence ID" value="TWU04569.1"/>
    <property type="molecule type" value="Genomic_DNA"/>
</dbReference>
<feature type="region of interest" description="Disordered" evidence="6">
    <location>
        <begin position="727"/>
        <end position="748"/>
    </location>
</feature>
<evidence type="ECO:0000256" key="2">
    <source>
        <dbReference type="ARBA" id="ARBA00022475"/>
    </source>
</evidence>
<evidence type="ECO:0000256" key="4">
    <source>
        <dbReference type="ARBA" id="ARBA00022989"/>
    </source>
</evidence>
<organism evidence="9 10">
    <name type="scientific">Stieleria varia</name>
    <dbReference type="NCBI Taxonomy" id="2528005"/>
    <lineage>
        <taxon>Bacteria</taxon>
        <taxon>Pseudomonadati</taxon>
        <taxon>Planctomycetota</taxon>
        <taxon>Planctomycetia</taxon>
        <taxon>Pirellulales</taxon>
        <taxon>Pirellulaceae</taxon>
        <taxon>Stieleria</taxon>
    </lineage>
</organism>
<gene>
    <name evidence="9" type="ORF">Pla52n_26110</name>
</gene>
<dbReference type="OrthoDB" id="9761531at2"/>
<name>A0A5C6AZH5_9BACT</name>
<reference evidence="9 10" key="1">
    <citation type="submission" date="2019-02" db="EMBL/GenBank/DDBJ databases">
        <title>Deep-cultivation of Planctomycetes and their phenomic and genomic characterization uncovers novel biology.</title>
        <authorList>
            <person name="Wiegand S."/>
            <person name="Jogler M."/>
            <person name="Boedeker C."/>
            <person name="Pinto D."/>
            <person name="Vollmers J."/>
            <person name="Rivas-Marin E."/>
            <person name="Kohn T."/>
            <person name="Peeters S.H."/>
            <person name="Heuer A."/>
            <person name="Rast P."/>
            <person name="Oberbeckmann S."/>
            <person name="Bunk B."/>
            <person name="Jeske O."/>
            <person name="Meyerdierks A."/>
            <person name="Storesund J.E."/>
            <person name="Kallscheuer N."/>
            <person name="Luecker S."/>
            <person name="Lage O.M."/>
            <person name="Pohl T."/>
            <person name="Merkel B.J."/>
            <person name="Hornburger P."/>
            <person name="Mueller R.-W."/>
            <person name="Bruemmer F."/>
            <person name="Labrenz M."/>
            <person name="Spormann A.M."/>
            <person name="Op Den Camp H."/>
            <person name="Overmann J."/>
            <person name="Amann R."/>
            <person name="Jetten M.S.M."/>
            <person name="Mascher T."/>
            <person name="Medema M.H."/>
            <person name="Devos D.P."/>
            <person name="Kaster A.-K."/>
            <person name="Ovreas L."/>
            <person name="Rohde M."/>
            <person name="Galperin M.Y."/>
            <person name="Jogler C."/>
        </authorList>
    </citation>
    <scope>NUCLEOTIDE SEQUENCE [LARGE SCALE GENOMIC DNA]</scope>
    <source>
        <strain evidence="9 10">Pla52n</strain>
    </source>
</reference>
<feature type="transmembrane region" description="Helical" evidence="7">
    <location>
        <begin position="531"/>
        <end position="547"/>
    </location>
</feature>
<keyword evidence="3 7" id="KW-0812">Transmembrane</keyword>
<dbReference type="InterPro" id="IPR025405">
    <property type="entry name" value="DUF4131"/>
</dbReference>
<feature type="transmembrane region" description="Helical" evidence="7">
    <location>
        <begin position="472"/>
        <end position="495"/>
    </location>
</feature>
<evidence type="ECO:0000256" key="5">
    <source>
        <dbReference type="ARBA" id="ARBA00023136"/>
    </source>
</evidence>
<feature type="transmembrane region" description="Helical" evidence="7">
    <location>
        <begin position="330"/>
        <end position="347"/>
    </location>
</feature>
<evidence type="ECO:0000259" key="8">
    <source>
        <dbReference type="SMART" id="SM00849"/>
    </source>
</evidence>
<dbReference type="InterPro" id="IPR035681">
    <property type="entry name" value="ComA-like_MBL"/>
</dbReference>
<accession>A0A5C6AZH5</accession>
<dbReference type="AlphaFoldDB" id="A0A5C6AZH5"/>
<keyword evidence="5 7" id="KW-0472">Membrane</keyword>